<dbReference type="Pfam" id="PF08242">
    <property type="entry name" value="Methyltransf_12"/>
    <property type="match status" value="1"/>
</dbReference>
<keyword evidence="4" id="KW-0677">Repeat</keyword>
<dbReference type="PANTHER" id="PTHR45527">
    <property type="entry name" value="NONRIBOSOMAL PEPTIDE SYNTHETASE"/>
    <property type="match status" value="1"/>
</dbReference>
<reference evidence="8 9" key="1">
    <citation type="submission" date="2016-06" db="EMBL/GenBank/DDBJ databases">
        <authorList>
            <person name="Kjaerup R.B."/>
            <person name="Dalgaard T.S."/>
            <person name="Juul-Madsen H.R."/>
        </authorList>
    </citation>
    <scope>NUCLEOTIDE SEQUENCE [LARGE SCALE GENOMIC DNA]</scope>
    <source>
        <strain evidence="8 9">DSM 45626</strain>
    </source>
</reference>
<evidence type="ECO:0000313" key="9">
    <source>
        <dbReference type="Proteomes" id="UP000199375"/>
    </source>
</evidence>
<dbReference type="Gene3D" id="1.10.1200.10">
    <property type="entry name" value="ACP-like"/>
    <property type="match status" value="1"/>
</dbReference>
<dbReference type="Gene3D" id="3.40.50.980">
    <property type="match status" value="2"/>
</dbReference>
<dbReference type="InterPro" id="IPR010060">
    <property type="entry name" value="NRPS_synth"/>
</dbReference>
<dbReference type="CDD" id="cd02440">
    <property type="entry name" value="AdoMet_MTases"/>
    <property type="match status" value="1"/>
</dbReference>
<dbReference type="NCBIfam" id="TIGR01733">
    <property type="entry name" value="AA-adenyl-dom"/>
    <property type="match status" value="1"/>
</dbReference>
<dbReference type="Gene3D" id="3.40.50.150">
    <property type="entry name" value="Vaccinia Virus protein VP39"/>
    <property type="match status" value="1"/>
</dbReference>
<evidence type="ECO:0000256" key="4">
    <source>
        <dbReference type="ARBA" id="ARBA00022737"/>
    </source>
</evidence>
<evidence type="ECO:0000256" key="1">
    <source>
        <dbReference type="ARBA" id="ARBA00001957"/>
    </source>
</evidence>
<evidence type="ECO:0000313" key="8">
    <source>
        <dbReference type="EMBL" id="SCF07999.1"/>
    </source>
</evidence>
<dbReference type="GO" id="GO:0017000">
    <property type="term" value="P:antibiotic biosynthetic process"/>
    <property type="evidence" value="ECO:0007669"/>
    <property type="project" value="UniProtKB-KW"/>
</dbReference>
<dbReference type="Gene3D" id="3.30.300.30">
    <property type="match status" value="2"/>
</dbReference>
<dbReference type="NCBIfam" id="TIGR01720">
    <property type="entry name" value="NRPS-para261"/>
    <property type="match status" value="1"/>
</dbReference>
<dbReference type="Gene3D" id="3.30.559.10">
    <property type="entry name" value="Chloramphenicol acetyltransferase-like domain"/>
    <property type="match status" value="1"/>
</dbReference>
<dbReference type="PANTHER" id="PTHR45527:SF1">
    <property type="entry name" value="FATTY ACID SYNTHASE"/>
    <property type="match status" value="1"/>
</dbReference>
<dbReference type="GO" id="GO:0031177">
    <property type="term" value="F:phosphopantetheine binding"/>
    <property type="evidence" value="ECO:0007669"/>
    <property type="project" value="InterPro"/>
</dbReference>
<dbReference type="SUPFAM" id="SSF53335">
    <property type="entry name" value="S-adenosyl-L-methionine-dependent methyltransferases"/>
    <property type="match status" value="1"/>
</dbReference>
<dbReference type="GO" id="GO:0008610">
    <property type="term" value="P:lipid biosynthetic process"/>
    <property type="evidence" value="ECO:0007669"/>
    <property type="project" value="UniProtKB-ARBA"/>
</dbReference>
<name>A0A1C4XHK8_9ACTN</name>
<keyword evidence="3" id="KW-0597">Phosphoprotein</keyword>
<proteinExistence type="predicted"/>
<dbReference type="FunFam" id="3.40.50.980:FF:000001">
    <property type="entry name" value="Non-ribosomal peptide synthetase"/>
    <property type="match status" value="1"/>
</dbReference>
<protein>
    <submittedName>
        <fullName evidence="8">Non-ribosomal peptide synthase domain TIGR01720/amino acid adenylation domain-containing protein</fullName>
    </submittedName>
</protein>
<evidence type="ECO:0000256" key="6">
    <source>
        <dbReference type="SAM" id="MobiDB-lite"/>
    </source>
</evidence>
<evidence type="ECO:0000256" key="2">
    <source>
        <dbReference type="ARBA" id="ARBA00022450"/>
    </source>
</evidence>
<evidence type="ECO:0000259" key="7">
    <source>
        <dbReference type="PROSITE" id="PS50075"/>
    </source>
</evidence>
<sequence length="1468" mass="157546">MHTIGDSATAAPAHPAAHSSGGPLTVPPATLPDVFATVVRADPDAVAVVFEDTEVSYAELDARANRLAHVLVAHGLGPDRVAGLAVPRSVDMIVAELAVLKAGGAYLPLDPADPIERLSYLVGDARPVCLVTTTEVADRLPGADGVPRLLLDAPSTVAELADAPSRDPERAGLRVEHAAYVIYTSGSTGRPKGVLLTHTGVAKLLSTQFERFGLTPDVRVLHFASPSFDVAFWDLCLALLSGGRLVVVPADRRVAGPALTEYALRHQVNFMILPPALLAALPAECELPPGILLAGTERVSPELVARWARGRRMFNAYGPTEATVNSTLGECDPDRIDGVSIPIGRPDPGTDAYVLDDRLQPVGPGVPGELYLAGPGLARCYVNRPDLTAERFLADPYGPPGRRMYRTGDVASWRADGRLDFLGRVDDQVKVRGYRIELGEIESVLARHPGVGQVTVLAREDHPGDVRLAAYVVPDREGPPDARADVQIAEWKELHELLYQAGRVERFDENFTGWNSSFDGSPIPLEQMREWRDATVRRIRALRPRRVLEIGVGSGLLLSRLAPDCESYWGLDLSAEAIDTLRRAVSTIPGLVDRVTLRAQPAHDLSGVPEGWFDTVVVNSVAQYFPSADYLTGVLRAAAQRLAPGGVIFVGDVRNLRLHRMLHEAIQASRGVAPADRDAAVEAALRAERELLLDPDYFAALPVDAIRGVEVRVKRGRYDNELSRYRYDVVLTTVSVPPPPAETTYAWAGCLDDVRDRLLGGPTRLRVTGVPNARLREEPGPTVEDLHALADSHGYRAAVTWDGSSATGDLDVVFQRDAEPTHVYRPGTSTTVANTPAAFADAATLVKALRLHAESWLPAYMVPAGFVVLDRLPVLTSGKIDRAALPAPDYAALATGTAARTPREKLLCELYADVLGVPGVGIEDDFFGLGGDSIVSIQLVLRARAAGLVCTSRQVFEHRTVAALATVVADLDTGSQDRPDDGVGDVPFTPILRWLDETGGPIDSFSQSLVLTTPAGITEDDLVAVLDALTARHDLLRARLVRATPGAPGRLHVRPEGTGRPWLRRARPDAVVEVEEQAAAGRLDPEQGVMAQAVWFDAGPAGPGRLLLVIHHSVVDGVSWRILPADLAAAWEQRAAGRVPVLERTGTSFRRWATELAEAARRPERVAELTLWQDILTGPDPAFTRRPLRPVADLATVARHTVRLPAETTEPVVTAVAAAFHAGINDVLLTALALAVADWRARHAYGTERSVLIALEGHGREEQVVANADLTPTLGWFTSVFPVRLDPGGVDLADALSGGPSAGTALKRIKEQLRAIPDHGIGYGLLRYLNPATEPELATRPAPQISFNYLGRFTASSGDGGVWTPVAGHGILAGGYDLGMPVAPYPLEINAYVQDTEAGPELGVTWAYPRDLLDDEAVADLAAAWFAALKGLVAHVRSPAAGGLTPSDLTLTLSQDEIDEFEAEWELS</sequence>
<dbReference type="InterPro" id="IPR013217">
    <property type="entry name" value="Methyltransf_12"/>
</dbReference>
<dbReference type="GO" id="GO:0009403">
    <property type="term" value="P:toxin biosynthetic process"/>
    <property type="evidence" value="ECO:0007669"/>
    <property type="project" value="UniProtKB-ARBA"/>
</dbReference>
<evidence type="ECO:0000256" key="3">
    <source>
        <dbReference type="ARBA" id="ARBA00022553"/>
    </source>
</evidence>
<dbReference type="Pfam" id="PF00668">
    <property type="entry name" value="Condensation"/>
    <property type="match status" value="1"/>
</dbReference>
<dbReference type="InterPro" id="IPR045851">
    <property type="entry name" value="AMP-bd_C_sf"/>
</dbReference>
<organism evidence="8 9">
    <name type="scientific">Micromonospora haikouensis</name>
    <dbReference type="NCBI Taxonomy" id="686309"/>
    <lineage>
        <taxon>Bacteria</taxon>
        <taxon>Bacillati</taxon>
        <taxon>Actinomycetota</taxon>
        <taxon>Actinomycetes</taxon>
        <taxon>Micromonosporales</taxon>
        <taxon>Micromonosporaceae</taxon>
        <taxon>Micromonospora</taxon>
    </lineage>
</organism>
<dbReference type="GO" id="GO:0043041">
    <property type="term" value="P:amino acid activation for nonribosomal peptide biosynthetic process"/>
    <property type="evidence" value="ECO:0007669"/>
    <property type="project" value="TreeGrafter"/>
</dbReference>
<dbReference type="InterPro" id="IPR023213">
    <property type="entry name" value="CAT-like_dom_sf"/>
</dbReference>
<dbReference type="InterPro" id="IPR029063">
    <property type="entry name" value="SAM-dependent_MTases_sf"/>
</dbReference>
<dbReference type="SUPFAM" id="SSF47336">
    <property type="entry name" value="ACP-like"/>
    <property type="match status" value="1"/>
</dbReference>
<feature type="domain" description="Carrier" evidence="7">
    <location>
        <begin position="898"/>
        <end position="972"/>
    </location>
</feature>
<gene>
    <name evidence="8" type="ORF">GA0070558_12579</name>
</gene>
<dbReference type="Gene3D" id="2.30.38.10">
    <property type="entry name" value="Luciferase, Domain 3"/>
    <property type="match status" value="1"/>
</dbReference>
<dbReference type="InterPro" id="IPR020845">
    <property type="entry name" value="AMP-binding_CS"/>
</dbReference>
<dbReference type="InterPro" id="IPR020806">
    <property type="entry name" value="PKS_PP-bd"/>
</dbReference>
<dbReference type="Pfam" id="PF00550">
    <property type="entry name" value="PP-binding"/>
    <property type="match status" value="1"/>
</dbReference>
<feature type="region of interest" description="Disordered" evidence="6">
    <location>
        <begin position="1"/>
        <end position="24"/>
    </location>
</feature>
<dbReference type="InterPro" id="IPR009081">
    <property type="entry name" value="PP-bd_ACP"/>
</dbReference>
<dbReference type="GO" id="GO:0005737">
    <property type="term" value="C:cytoplasm"/>
    <property type="evidence" value="ECO:0007669"/>
    <property type="project" value="TreeGrafter"/>
</dbReference>
<dbReference type="Proteomes" id="UP000199375">
    <property type="component" value="Unassembled WGS sequence"/>
</dbReference>
<dbReference type="RefSeq" id="WP_091283816.1">
    <property type="nucleotide sequence ID" value="NZ_FMCW01000025.1"/>
</dbReference>
<dbReference type="InterPro" id="IPR036736">
    <property type="entry name" value="ACP-like_sf"/>
</dbReference>
<keyword evidence="2" id="KW-0596">Phosphopantetheine</keyword>
<dbReference type="SUPFAM" id="SSF56801">
    <property type="entry name" value="Acetyl-CoA synthetase-like"/>
    <property type="match status" value="1"/>
</dbReference>
<dbReference type="InterPro" id="IPR000873">
    <property type="entry name" value="AMP-dep_synth/lig_dom"/>
</dbReference>
<comment type="cofactor">
    <cofactor evidence="1">
        <name>pantetheine 4'-phosphate</name>
        <dbReference type="ChEBI" id="CHEBI:47942"/>
    </cofactor>
</comment>
<dbReference type="PROSITE" id="PS00455">
    <property type="entry name" value="AMP_BINDING"/>
    <property type="match status" value="1"/>
</dbReference>
<evidence type="ECO:0000256" key="5">
    <source>
        <dbReference type="ARBA" id="ARBA00023194"/>
    </source>
</evidence>
<keyword evidence="5" id="KW-0045">Antibiotic biosynthesis</keyword>
<dbReference type="EMBL" id="FMCW01000025">
    <property type="protein sequence ID" value="SCF07999.1"/>
    <property type="molecule type" value="Genomic_DNA"/>
</dbReference>
<accession>A0A1C4XHK8</accession>
<feature type="compositionally biased region" description="Low complexity" evidence="6">
    <location>
        <begin position="7"/>
        <end position="23"/>
    </location>
</feature>
<dbReference type="SUPFAM" id="SSF52777">
    <property type="entry name" value="CoA-dependent acyltransferases"/>
    <property type="match status" value="2"/>
</dbReference>
<dbReference type="InterPro" id="IPR001242">
    <property type="entry name" value="Condensation_dom"/>
</dbReference>
<dbReference type="GO" id="GO:0003824">
    <property type="term" value="F:catalytic activity"/>
    <property type="evidence" value="ECO:0007669"/>
    <property type="project" value="InterPro"/>
</dbReference>
<dbReference type="PROSITE" id="PS50075">
    <property type="entry name" value="CARRIER"/>
    <property type="match status" value="1"/>
</dbReference>
<dbReference type="SMART" id="SM00823">
    <property type="entry name" value="PKS_PP"/>
    <property type="match status" value="1"/>
</dbReference>
<dbReference type="InterPro" id="IPR010071">
    <property type="entry name" value="AA_adenyl_dom"/>
</dbReference>
<dbReference type="Pfam" id="PF00501">
    <property type="entry name" value="AMP-binding"/>
    <property type="match status" value="1"/>
</dbReference>
<dbReference type="FunFam" id="1.10.1200.10:FF:000005">
    <property type="entry name" value="Nonribosomal peptide synthetase 1"/>
    <property type="match status" value="1"/>
</dbReference>
<dbReference type="FunFam" id="3.40.50.12780:FF:000012">
    <property type="entry name" value="Non-ribosomal peptide synthetase"/>
    <property type="match status" value="1"/>
</dbReference>
<dbReference type="Gene3D" id="3.30.559.30">
    <property type="entry name" value="Nonribosomal peptide synthetase, condensation domain"/>
    <property type="match status" value="1"/>
</dbReference>
<dbReference type="FunFam" id="2.30.38.10:FF:000001">
    <property type="entry name" value="Non-ribosomal peptide synthetase PvdI"/>
    <property type="match status" value="1"/>
</dbReference>